<dbReference type="AlphaFoldDB" id="R9GQ43"/>
<accession>R9GQ43</accession>
<organism evidence="4 5">
    <name type="scientific">Arcticibacter svalbardensis MN12-7</name>
    <dbReference type="NCBI Taxonomy" id="1150600"/>
    <lineage>
        <taxon>Bacteria</taxon>
        <taxon>Pseudomonadati</taxon>
        <taxon>Bacteroidota</taxon>
        <taxon>Sphingobacteriia</taxon>
        <taxon>Sphingobacteriales</taxon>
        <taxon>Sphingobacteriaceae</taxon>
        <taxon>Arcticibacter</taxon>
    </lineage>
</organism>
<keyword evidence="2" id="KW-1133">Transmembrane helix</keyword>
<dbReference type="GO" id="GO:0047360">
    <property type="term" value="F:undecaprenyl-phosphate galactose phosphotransferase activity"/>
    <property type="evidence" value="ECO:0007669"/>
    <property type="project" value="UniProtKB-EC"/>
</dbReference>
<dbReference type="Pfam" id="PF02397">
    <property type="entry name" value="Bac_transf"/>
    <property type="match status" value="1"/>
</dbReference>
<evidence type="ECO:0000259" key="3">
    <source>
        <dbReference type="Pfam" id="PF02397"/>
    </source>
</evidence>
<comment type="similarity">
    <text evidence="1">Belongs to the bacterial sugar transferase family.</text>
</comment>
<keyword evidence="4" id="KW-0808">Transferase</keyword>
<feature type="domain" description="Bacterial sugar transferase" evidence="3">
    <location>
        <begin position="7"/>
        <end position="199"/>
    </location>
</feature>
<keyword evidence="5" id="KW-1185">Reference proteome</keyword>
<evidence type="ECO:0000256" key="1">
    <source>
        <dbReference type="ARBA" id="ARBA00006464"/>
    </source>
</evidence>
<protein>
    <submittedName>
        <fullName evidence="4">Undecaprenyl-phosphate galactosephosphotransferase</fullName>
        <ecNumber evidence="4">2.7.8.6</ecNumber>
    </submittedName>
</protein>
<name>R9GQ43_9SPHI</name>
<dbReference type="EMBL" id="AQPN01000103">
    <property type="protein sequence ID" value="EOR93833.1"/>
    <property type="molecule type" value="Genomic_DNA"/>
</dbReference>
<dbReference type="STRING" id="1150600.ADIARSV_2970"/>
<dbReference type="EC" id="2.7.8.6" evidence="4"/>
<keyword evidence="2" id="KW-0812">Transmembrane</keyword>
<keyword evidence="2" id="KW-0472">Membrane</keyword>
<dbReference type="PANTHER" id="PTHR30576">
    <property type="entry name" value="COLANIC BIOSYNTHESIS UDP-GLUCOSE LIPID CARRIER TRANSFERASE"/>
    <property type="match status" value="1"/>
</dbReference>
<gene>
    <name evidence="4" type="ORF">ADIARSV_2970</name>
</gene>
<feature type="transmembrane region" description="Helical" evidence="2">
    <location>
        <begin position="12"/>
        <end position="35"/>
    </location>
</feature>
<sequence>MKVMSSKRVFDVLFSLLGIMLLIPLFVLVSICIMIDSKGGVLYRQTRIGRNNAAFSLLKFRTMRIGADQAGELTIGLRDSRITPFGYFLRKYKIDELPQLFNILIGEMSFVGPRPEVSKYVNLYDVQQQRVLSVKPGITDWASITYINENQLLATSANPETFYIEQVIPDKIKQNLKYVDHHNFWIDMKIILLTLKNIMFNR</sequence>
<dbReference type="InterPro" id="IPR003362">
    <property type="entry name" value="Bact_transf"/>
</dbReference>
<proteinExistence type="inferred from homology"/>
<evidence type="ECO:0000313" key="5">
    <source>
        <dbReference type="Proteomes" id="UP000014174"/>
    </source>
</evidence>
<evidence type="ECO:0000313" key="4">
    <source>
        <dbReference type="EMBL" id="EOR93833.1"/>
    </source>
</evidence>
<evidence type="ECO:0000256" key="2">
    <source>
        <dbReference type="SAM" id="Phobius"/>
    </source>
</evidence>
<reference evidence="4 5" key="1">
    <citation type="journal article" date="2013" name="Genome Announc.">
        <title>Draft Genome Sequence of Arcticibacter svalbardensis Strain MN12-7T, a Member of the Family Sphingobacteriaceae Isolated from an Arctic Soil Sample.</title>
        <authorList>
            <person name="Shivaji S."/>
            <person name="Ara S."/>
            <person name="Prasad S."/>
            <person name="Manasa B.P."/>
            <person name="Begum Z."/>
            <person name="Singh A."/>
            <person name="Kumar Pinnaka A."/>
        </authorList>
    </citation>
    <scope>NUCLEOTIDE SEQUENCE [LARGE SCALE GENOMIC DNA]</scope>
    <source>
        <strain evidence="4 5">MN12-7</strain>
    </source>
</reference>
<dbReference type="eggNOG" id="COG2148">
    <property type="taxonomic scope" value="Bacteria"/>
</dbReference>
<dbReference type="PATRIC" id="fig|1150600.3.peg.2940"/>
<dbReference type="PANTHER" id="PTHR30576:SF20">
    <property type="entry name" value="QUINOVOSAMINEPHOSPHOTRANSFERAE-RELATED"/>
    <property type="match status" value="1"/>
</dbReference>
<comment type="caution">
    <text evidence="4">The sequence shown here is derived from an EMBL/GenBank/DDBJ whole genome shotgun (WGS) entry which is preliminary data.</text>
</comment>
<dbReference type="Proteomes" id="UP000014174">
    <property type="component" value="Unassembled WGS sequence"/>
</dbReference>